<evidence type="ECO:0000313" key="7">
    <source>
        <dbReference type="Proteomes" id="UP000262142"/>
    </source>
</evidence>
<dbReference type="SUPFAM" id="SSF75217">
    <property type="entry name" value="alpha/beta knot"/>
    <property type="match status" value="1"/>
</dbReference>
<keyword evidence="3 6" id="KW-0808">Transferase</keyword>
<dbReference type="PANTHER" id="PTHR43191:SF2">
    <property type="entry name" value="RRNA METHYLTRANSFERASE 3, MITOCHONDRIAL"/>
    <property type="match status" value="1"/>
</dbReference>
<evidence type="ECO:0000256" key="1">
    <source>
        <dbReference type="ARBA" id="ARBA00007228"/>
    </source>
</evidence>
<dbReference type="PANTHER" id="PTHR43191">
    <property type="entry name" value="RRNA METHYLTRANSFERASE 3"/>
    <property type="match status" value="1"/>
</dbReference>
<accession>A0A383TZ39</accession>
<dbReference type="Proteomes" id="UP000262142">
    <property type="component" value="Unassembled WGS sequence"/>
</dbReference>
<dbReference type="GO" id="GO:0006396">
    <property type="term" value="P:RNA processing"/>
    <property type="evidence" value="ECO:0007669"/>
    <property type="project" value="InterPro"/>
</dbReference>
<keyword evidence="7" id="KW-1185">Reference proteome</keyword>
<proteinExistence type="inferred from homology"/>
<dbReference type="GO" id="GO:0003723">
    <property type="term" value="F:RNA binding"/>
    <property type="evidence" value="ECO:0007669"/>
    <property type="project" value="InterPro"/>
</dbReference>
<gene>
    <name evidence="6" type="primary">rlmB_2</name>
    <name evidence="6" type="ORF">SAMEA104719789_00904</name>
</gene>
<dbReference type="InterPro" id="IPR001537">
    <property type="entry name" value="SpoU_MeTrfase"/>
</dbReference>
<feature type="domain" description="tRNA/rRNA methyltransferase SpoU type" evidence="4">
    <location>
        <begin position="123"/>
        <end position="263"/>
    </location>
</feature>
<dbReference type="EC" id="2.1.1.185" evidence="6"/>
<dbReference type="InterPro" id="IPR053888">
    <property type="entry name" value="MRM3-like_sub_bind"/>
</dbReference>
<evidence type="ECO:0000313" key="6">
    <source>
        <dbReference type="EMBL" id="SZD72459.1"/>
    </source>
</evidence>
<protein>
    <submittedName>
        <fullName evidence="6">23S rRNA (Guanosine-2'-O-)-methyltransferase RlmB</fullName>
        <ecNumber evidence="6">2.1.1.185</ecNumber>
    </submittedName>
</protein>
<dbReference type="SUPFAM" id="SSF55315">
    <property type="entry name" value="L30e-like"/>
    <property type="match status" value="1"/>
</dbReference>
<evidence type="ECO:0000256" key="2">
    <source>
        <dbReference type="ARBA" id="ARBA00022603"/>
    </source>
</evidence>
<dbReference type="InterPro" id="IPR029064">
    <property type="entry name" value="Ribosomal_eL30-like_sf"/>
</dbReference>
<dbReference type="InterPro" id="IPR029028">
    <property type="entry name" value="Alpha/beta_knot_MTases"/>
</dbReference>
<sequence>MKDTNKFMIYLFLCMHISSPQNKQIKYLLKLQQKSKFRKKTKEFLVEGVQENQLALANGYKNKGFYWVEEIFNNEFNLENFNQVSISKEVFEKLAYRKTTGGIIGIYEQKEFSLNQIQNPKPIIVVLEEIEKPGNLGAILRSCDAIKADAVVICDERVDFYNPNVIRSSVGTLFSNRLIYSTSQDFLKWIKREKLALYATYLREDTQNLFDLNLSEGVAWVFGTESFGLSDFWIDEGVKTVKIPMSGQVDSLNVSNAVAVCLYETWRQINFSKP</sequence>
<evidence type="ECO:0000259" key="4">
    <source>
        <dbReference type="Pfam" id="PF00588"/>
    </source>
</evidence>
<name>A0A383TZ39_9FLAO</name>
<dbReference type="GO" id="GO:0032259">
    <property type="term" value="P:methylation"/>
    <property type="evidence" value="ECO:0007669"/>
    <property type="project" value="UniProtKB-KW"/>
</dbReference>
<organism evidence="6 7">
    <name type="scientific">Candidatus Ornithobacterium hominis</name>
    <dbReference type="NCBI Taxonomy" id="2497989"/>
    <lineage>
        <taxon>Bacteria</taxon>
        <taxon>Pseudomonadati</taxon>
        <taxon>Bacteroidota</taxon>
        <taxon>Flavobacteriia</taxon>
        <taxon>Flavobacteriales</taxon>
        <taxon>Weeksellaceae</taxon>
        <taxon>Ornithobacterium</taxon>
    </lineage>
</organism>
<dbReference type="Gene3D" id="3.30.1330.30">
    <property type="match status" value="1"/>
</dbReference>
<dbReference type="Pfam" id="PF00588">
    <property type="entry name" value="SpoU_methylase"/>
    <property type="match status" value="1"/>
</dbReference>
<dbReference type="Gene3D" id="3.40.1280.10">
    <property type="match status" value="1"/>
</dbReference>
<reference evidence="6 7" key="1">
    <citation type="submission" date="2018-09" db="EMBL/GenBank/DDBJ databases">
        <authorList>
            <consortium name="Pathogen Informatics"/>
        </authorList>
    </citation>
    <scope>NUCLEOTIDE SEQUENCE [LARGE SCALE GENOMIC DNA]</scope>
    <source>
        <strain evidence="6 7">OH-22767</strain>
    </source>
</reference>
<evidence type="ECO:0000259" key="5">
    <source>
        <dbReference type="Pfam" id="PF22435"/>
    </source>
</evidence>
<keyword evidence="2 6" id="KW-0489">Methyltransferase</keyword>
<dbReference type="AlphaFoldDB" id="A0A383TZ39"/>
<feature type="domain" description="MRM3-like substrate binding" evidence="5">
    <location>
        <begin position="22"/>
        <end position="105"/>
    </location>
</feature>
<evidence type="ECO:0000256" key="3">
    <source>
        <dbReference type="ARBA" id="ARBA00022679"/>
    </source>
</evidence>
<dbReference type="Pfam" id="PF22435">
    <property type="entry name" value="MRM3-like_sub_bind"/>
    <property type="match status" value="1"/>
</dbReference>
<dbReference type="InterPro" id="IPR029026">
    <property type="entry name" value="tRNA_m1G_MTases_N"/>
</dbReference>
<comment type="similarity">
    <text evidence="1">Belongs to the class IV-like SAM-binding methyltransferase superfamily. RNA methyltransferase TrmH family.</text>
</comment>
<dbReference type="GO" id="GO:0008173">
    <property type="term" value="F:RNA methyltransferase activity"/>
    <property type="evidence" value="ECO:0007669"/>
    <property type="project" value="InterPro"/>
</dbReference>
<dbReference type="EMBL" id="UNSC01000003">
    <property type="protein sequence ID" value="SZD72459.1"/>
    <property type="molecule type" value="Genomic_DNA"/>
</dbReference>
<dbReference type="InterPro" id="IPR051259">
    <property type="entry name" value="rRNA_Methyltransferase"/>
</dbReference>